<proteinExistence type="predicted"/>
<dbReference type="Proteomes" id="UP000222460">
    <property type="component" value="Unassembled WGS sequence"/>
</dbReference>
<name>A0A2C5WFF9_PSEPU</name>
<evidence type="ECO:0000256" key="1">
    <source>
        <dbReference type="ARBA" id="ARBA00022612"/>
    </source>
</evidence>
<dbReference type="InterPro" id="IPR010090">
    <property type="entry name" value="Phage_tape_meas"/>
</dbReference>
<accession>A0A2C5WFF9</accession>
<dbReference type="AlphaFoldDB" id="A0A2C5WFF9"/>
<evidence type="ECO:0000259" key="3">
    <source>
        <dbReference type="Pfam" id="PF10145"/>
    </source>
</evidence>
<dbReference type="NCBIfam" id="TIGR01760">
    <property type="entry name" value="tape_meas_TP901"/>
    <property type="match status" value="1"/>
</dbReference>
<organism evidence="4 5">
    <name type="scientific">Pseudomonas putida</name>
    <name type="common">Arthrobacter siderocapsulatus</name>
    <dbReference type="NCBI Taxonomy" id="303"/>
    <lineage>
        <taxon>Bacteria</taxon>
        <taxon>Pseudomonadati</taxon>
        <taxon>Pseudomonadota</taxon>
        <taxon>Gammaproteobacteria</taxon>
        <taxon>Pseudomonadales</taxon>
        <taxon>Pseudomonadaceae</taxon>
        <taxon>Pseudomonas</taxon>
    </lineage>
</organism>
<evidence type="ECO:0000313" key="4">
    <source>
        <dbReference type="EMBL" id="PHH42754.1"/>
    </source>
</evidence>
<keyword evidence="1" id="KW-1188">Viral release from host cell</keyword>
<reference evidence="5" key="1">
    <citation type="submission" date="2017-10" db="EMBL/GenBank/DDBJ databases">
        <title>FDA dAtabase for Regulatory Grade micrObial Sequences (FDA-ARGOS): Supporting development and validation of Infectious Disease Dx tests.</title>
        <authorList>
            <person name="Goldberg B."/>
            <person name="Campos J."/>
            <person name="Tallon L."/>
            <person name="Sadzewicz L."/>
            <person name="Ott S."/>
            <person name="Zhao X."/>
            <person name="Nagaraj S."/>
            <person name="Vavikolanu K."/>
            <person name="Aluvathingal J."/>
            <person name="Nadendla S."/>
            <person name="Geyer C."/>
            <person name="Sichtig H."/>
        </authorList>
    </citation>
    <scope>NUCLEOTIDE SEQUENCE [LARGE SCALE GENOMIC DNA]</scope>
    <source>
        <strain evidence="5">FDAARGOS_376</strain>
    </source>
</reference>
<comment type="caution">
    <text evidence="4">The sequence shown here is derived from an EMBL/GenBank/DDBJ whole genome shotgun (WGS) entry which is preliminary data.</text>
</comment>
<dbReference type="PANTHER" id="PTHR37813:SF1">
    <property type="entry name" value="FELS-2 PROPHAGE PROTEIN"/>
    <property type="match status" value="1"/>
</dbReference>
<dbReference type="RefSeq" id="WP_098967488.1">
    <property type="nucleotide sequence ID" value="NZ_PDKZ01000002.1"/>
</dbReference>
<dbReference type="Pfam" id="PF10145">
    <property type="entry name" value="PhageMin_Tail"/>
    <property type="match status" value="1"/>
</dbReference>
<dbReference type="EMBL" id="PDKZ01000002">
    <property type="protein sequence ID" value="PHH42754.1"/>
    <property type="molecule type" value="Genomic_DNA"/>
</dbReference>
<feature type="domain" description="Phage tail tape measure protein" evidence="3">
    <location>
        <begin position="171"/>
        <end position="369"/>
    </location>
</feature>
<sequence length="751" mass="76720">MADDNYALTFAEVNQETRALSTASKTAALMAPTMSAGAATPASNFDGSVAGLSLALADATSELRNLTAEQVQLRDVLGSIHAVLLSQRSLQQSLNDRPALAGSAAVGAESKPSGVNGATQPFKYLQPAINLDSAMARLGRVAGVEGDQRDALRVSLEKMAAERKVAAGGTTVLDLAGVMYAGVKGGVGSEQKNEAARQKDLSDFTRDTGITATAFEMKAPDVADLLIGWRTSMGLDRAKTLDLADATSVLGSRLSATVADIGSILSNYGASAKGAGLSPEQTAAFAAAMLNVNVNRADAGVALERITTTLALGDNASVSQKAVIAQLDLDPKALAAQMQGDAPGAILKVLEALKTKSPEQQASLAMTLFSIDQPVVKMLERSADVRGAFDLVKDKQQYASSARGEEGGAVNQAALKLSDTSQTGWNIFTAQKDRLLSSAGAAVLPDFDRLTGVMAWATDGLSSMAEESPELARTLILSIAGIKGVQVAGSMLAKGIRGTTSTIDNLKFVGTTAISWGSAALNGAKAWGGVALNNAKTWGSAGLNNAKTLGSVALDRAKYLTSGPGRSLVSQGARIGRVAGPLSMPLMMLDSGMDVVNGLLDADGKQTARGAGGLVGGVAGNYLGARVGAFLGAFAGPAGALVGGGVGGAAGTYYGNQWGSALGEKLATPAPNQLAPPAEVAKELPSAQTQNQQVTFSPLIQVTCPAPDTAEQIRTIIGQQLSGQFHGQFLPLLTNNPLATRRDAALTDGVA</sequence>
<gene>
    <name evidence="4" type="ORF">CRX57_21950</name>
</gene>
<evidence type="ECO:0000313" key="5">
    <source>
        <dbReference type="Proteomes" id="UP000222460"/>
    </source>
</evidence>
<evidence type="ECO:0000256" key="2">
    <source>
        <dbReference type="SAM" id="Coils"/>
    </source>
</evidence>
<dbReference type="PANTHER" id="PTHR37813">
    <property type="entry name" value="FELS-2 PROPHAGE PROTEIN"/>
    <property type="match status" value="1"/>
</dbReference>
<feature type="coiled-coil region" evidence="2">
    <location>
        <begin position="49"/>
        <end position="76"/>
    </location>
</feature>
<protein>
    <submittedName>
        <fullName evidence="4">Phage tail tape measure protein</fullName>
    </submittedName>
</protein>
<keyword evidence="2" id="KW-0175">Coiled coil</keyword>